<evidence type="ECO:0000313" key="5">
    <source>
        <dbReference type="Proteomes" id="UP000800035"/>
    </source>
</evidence>
<keyword evidence="2" id="KW-1133">Transmembrane helix</keyword>
<evidence type="ECO:0000256" key="2">
    <source>
        <dbReference type="SAM" id="Phobius"/>
    </source>
</evidence>
<evidence type="ECO:0000313" key="4">
    <source>
        <dbReference type="EMBL" id="KAF1949713.1"/>
    </source>
</evidence>
<feature type="chain" id="PRO_5025598736" description="Cell wall protein-like protein" evidence="3">
    <location>
        <begin position="17"/>
        <end position="343"/>
    </location>
</feature>
<protein>
    <recommendedName>
        <fullName evidence="6">Cell wall protein-like protein</fullName>
    </recommendedName>
</protein>
<evidence type="ECO:0000256" key="3">
    <source>
        <dbReference type="SAM" id="SignalP"/>
    </source>
</evidence>
<reference evidence="4" key="1">
    <citation type="journal article" date="2020" name="Stud. Mycol.">
        <title>101 Dothideomycetes genomes: a test case for predicting lifestyles and emergence of pathogens.</title>
        <authorList>
            <person name="Haridas S."/>
            <person name="Albert R."/>
            <person name="Binder M."/>
            <person name="Bloem J."/>
            <person name="Labutti K."/>
            <person name="Salamov A."/>
            <person name="Andreopoulos B."/>
            <person name="Baker S."/>
            <person name="Barry K."/>
            <person name="Bills G."/>
            <person name="Bluhm B."/>
            <person name="Cannon C."/>
            <person name="Castanera R."/>
            <person name="Culley D."/>
            <person name="Daum C."/>
            <person name="Ezra D."/>
            <person name="Gonzalez J."/>
            <person name="Henrissat B."/>
            <person name="Kuo A."/>
            <person name="Liang C."/>
            <person name="Lipzen A."/>
            <person name="Lutzoni F."/>
            <person name="Magnuson J."/>
            <person name="Mondo S."/>
            <person name="Nolan M."/>
            <person name="Ohm R."/>
            <person name="Pangilinan J."/>
            <person name="Park H.-J."/>
            <person name="Ramirez L."/>
            <person name="Alfaro M."/>
            <person name="Sun H."/>
            <person name="Tritt A."/>
            <person name="Yoshinaga Y."/>
            <person name="Zwiers L.-H."/>
            <person name="Turgeon B."/>
            <person name="Goodwin S."/>
            <person name="Spatafora J."/>
            <person name="Crous P."/>
            <person name="Grigoriev I."/>
        </authorList>
    </citation>
    <scope>NUCLEOTIDE SEQUENCE</scope>
    <source>
        <strain evidence="4">CBS 675.92</strain>
    </source>
</reference>
<evidence type="ECO:0008006" key="6">
    <source>
        <dbReference type="Google" id="ProtNLM"/>
    </source>
</evidence>
<keyword evidence="5" id="KW-1185">Reference proteome</keyword>
<keyword evidence="2" id="KW-0472">Membrane</keyword>
<keyword evidence="2" id="KW-0812">Transmembrane</keyword>
<proteinExistence type="predicted"/>
<dbReference type="EMBL" id="ML977033">
    <property type="protein sequence ID" value="KAF1949713.1"/>
    <property type="molecule type" value="Genomic_DNA"/>
</dbReference>
<feature type="signal peptide" evidence="3">
    <location>
        <begin position="1"/>
        <end position="16"/>
    </location>
</feature>
<gene>
    <name evidence="4" type="ORF">CC80DRAFT_254229</name>
</gene>
<sequence length="343" mass="35018">MTRLSLLLAYTILTAASPNPARIPIPKVPSEPDVPIRPIPKVPSEPDIPIAPIPGIPGVNPGRIGDIPPAGQVPSNQVIQVNMGSLEQKLGQSSSERSGPGAKPPGNRKEEVLQRVSEAADVVVDVVEKILDLAGGEGDTTATTTARSGDFTPSTTLPSISFKACTSYAKMLSSCASATTSFYSLAPTVQASCACYSTPTTSRACTETKQAEVTGAPSLAIAAFDNNADACFSFFSLQGYSNVAKALDTETIVSNTTGVDPQVAGLGKGFCAKVDAAVKARSNGTWSTKQGLSASGKSMVWTDCKGLVTGEGASGGTGRGVSVGMGVIVVVLVVNMILVSVVG</sequence>
<feature type="transmembrane region" description="Helical" evidence="2">
    <location>
        <begin position="323"/>
        <end position="342"/>
    </location>
</feature>
<dbReference type="Proteomes" id="UP000800035">
    <property type="component" value="Unassembled WGS sequence"/>
</dbReference>
<dbReference type="OrthoDB" id="3799764at2759"/>
<accession>A0A6A5TAH5</accession>
<keyword evidence="3" id="KW-0732">Signal</keyword>
<organism evidence="4 5">
    <name type="scientific">Byssothecium circinans</name>
    <dbReference type="NCBI Taxonomy" id="147558"/>
    <lineage>
        <taxon>Eukaryota</taxon>
        <taxon>Fungi</taxon>
        <taxon>Dikarya</taxon>
        <taxon>Ascomycota</taxon>
        <taxon>Pezizomycotina</taxon>
        <taxon>Dothideomycetes</taxon>
        <taxon>Pleosporomycetidae</taxon>
        <taxon>Pleosporales</taxon>
        <taxon>Massarineae</taxon>
        <taxon>Massarinaceae</taxon>
        <taxon>Byssothecium</taxon>
    </lineage>
</organism>
<dbReference type="AlphaFoldDB" id="A0A6A5TAH5"/>
<feature type="region of interest" description="Disordered" evidence="1">
    <location>
        <begin position="89"/>
        <end position="113"/>
    </location>
</feature>
<evidence type="ECO:0000256" key="1">
    <source>
        <dbReference type="SAM" id="MobiDB-lite"/>
    </source>
</evidence>
<name>A0A6A5TAH5_9PLEO</name>